<protein>
    <submittedName>
        <fullName evidence="9">Iron(III) dicitrate transport system permease protein</fullName>
    </submittedName>
</protein>
<keyword evidence="6 8" id="KW-1133">Transmembrane helix</keyword>
<evidence type="ECO:0000256" key="2">
    <source>
        <dbReference type="ARBA" id="ARBA00007935"/>
    </source>
</evidence>
<reference evidence="9 10" key="1">
    <citation type="submission" date="2007-03" db="EMBL/GenBank/DDBJ databases">
        <authorList>
            <person name="Stal L."/>
            <person name="Ferriera S."/>
            <person name="Johnson J."/>
            <person name="Kravitz S."/>
            <person name="Beeson K."/>
            <person name="Sutton G."/>
            <person name="Rogers Y.-H."/>
            <person name="Friedman R."/>
            <person name="Frazier M."/>
            <person name="Venter J.C."/>
        </authorList>
    </citation>
    <scope>NUCLEOTIDE SEQUENCE [LARGE SCALE GENOMIC DNA]</scope>
    <source>
        <strain evidence="9 10">CCY0110</strain>
    </source>
</reference>
<feature type="transmembrane region" description="Helical" evidence="8">
    <location>
        <begin position="22"/>
        <end position="41"/>
    </location>
</feature>
<dbReference type="Gene3D" id="1.10.3470.10">
    <property type="entry name" value="ABC transporter involved in vitamin B12 uptake, BtuC"/>
    <property type="match status" value="1"/>
</dbReference>
<dbReference type="OrthoDB" id="9811721at2"/>
<keyword evidence="10" id="KW-1185">Reference proteome</keyword>
<feature type="transmembrane region" description="Helical" evidence="8">
    <location>
        <begin position="165"/>
        <end position="186"/>
    </location>
</feature>
<dbReference type="PANTHER" id="PTHR30472:SF24">
    <property type="entry name" value="FERRIC ENTEROBACTIN TRANSPORT SYSTEM PERMEASE PROTEIN FEPG"/>
    <property type="match status" value="1"/>
</dbReference>
<dbReference type="Pfam" id="PF01032">
    <property type="entry name" value="FecCD"/>
    <property type="match status" value="1"/>
</dbReference>
<dbReference type="InterPro" id="IPR000522">
    <property type="entry name" value="ABC_transptr_permease_BtuC"/>
</dbReference>
<dbReference type="PANTHER" id="PTHR30472">
    <property type="entry name" value="FERRIC ENTEROBACTIN TRANSPORT SYSTEM PERMEASE PROTEIN"/>
    <property type="match status" value="1"/>
</dbReference>
<feature type="transmembrane region" description="Helical" evidence="8">
    <location>
        <begin position="316"/>
        <end position="342"/>
    </location>
</feature>
<keyword evidence="5 8" id="KW-0812">Transmembrane</keyword>
<comment type="subcellular location">
    <subcellularLocation>
        <location evidence="1">Cell membrane</location>
        <topology evidence="1">Multi-pass membrane protein</topology>
    </subcellularLocation>
</comment>
<comment type="similarity">
    <text evidence="2">Belongs to the binding-protein-dependent transport system permease family. FecCD subfamily.</text>
</comment>
<feature type="transmembrane region" description="Helical" evidence="8">
    <location>
        <begin position="105"/>
        <end position="127"/>
    </location>
</feature>
<evidence type="ECO:0000313" key="9">
    <source>
        <dbReference type="EMBL" id="EAZ90643.1"/>
    </source>
</evidence>
<dbReference type="AlphaFoldDB" id="A3ISC7"/>
<feature type="transmembrane region" description="Helical" evidence="8">
    <location>
        <begin position="207"/>
        <end position="228"/>
    </location>
</feature>
<feature type="transmembrane region" description="Helical" evidence="8">
    <location>
        <begin position="79"/>
        <end position="99"/>
    </location>
</feature>
<evidence type="ECO:0000256" key="8">
    <source>
        <dbReference type="SAM" id="Phobius"/>
    </source>
</evidence>
<evidence type="ECO:0000256" key="6">
    <source>
        <dbReference type="ARBA" id="ARBA00022989"/>
    </source>
</evidence>
<dbReference type="Proteomes" id="UP000003781">
    <property type="component" value="Unassembled WGS sequence"/>
</dbReference>
<dbReference type="EMBL" id="AAXW01000022">
    <property type="protein sequence ID" value="EAZ90643.1"/>
    <property type="molecule type" value="Genomic_DNA"/>
</dbReference>
<dbReference type="FunFam" id="1.10.3470.10:FF:000001">
    <property type="entry name" value="Vitamin B12 ABC transporter permease BtuC"/>
    <property type="match status" value="1"/>
</dbReference>
<evidence type="ECO:0000256" key="4">
    <source>
        <dbReference type="ARBA" id="ARBA00022475"/>
    </source>
</evidence>
<feature type="transmembrane region" description="Helical" evidence="8">
    <location>
        <begin position="255"/>
        <end position="278"/>
    </location>
</feature>
<dbReference type="GO" id="GO:0005886">
    <property type="term" value="C:plasma membrane"/>
    <property type="evidence" value="ECO:0007669"/>
    <property type="project" value="UniProtKB-SubCell"/>
</dbReference>
<comment type="caution">
    <text evidence="9">The sequence shown here is derived from an EMBL/GenBank/DDBJ whole genome shotgun (WGS) entry which is preliminary data.</text>
</comment>
<dbReference type="eggNOG" id="COG0609">
    <property type="taxonomic scope" value="Bacteria"/>
</dbReference>
<feature type="transmembrane region" description="Helical" evidence="8">
    <location>
        <begin position="134"/>
        <end position="153"/>
    </location>
</feature>
<dbReference type="CDD" id="cd06550">
    <property type="entry name" value="TM_ABC_iron-siderophores_like"/>
    <property type="match status" value="1"/>
</dbReference>
<evidence type="ECO:0000256" key="1">
    <source>
        <dbReference type="ARBA" id="ARBA00004651"/>
    </source>
</evidence>
<dbReference type="SUPFAM" id="SSF81345">
    <property type="entry name" value="ABC transporter involved in vitamin B12 uptake, BtuC"/>
    <property type="match status" value="1"/>
</dbReference>
<dbReference type="InterPro" id="IPR037294">
    <property type="entry name" value="ABC_BtuC-like"/>
</dbReference>
<keyword evidence="4" id="KW-1003">Cell membrane</keyword>
<evidence type="ECO:0000256" key="7">
    <source>
        <dbReference type="ARBA" id="ARBA00023136"/>
    </source>
</evidence>
<keyword evidence="3" id="KW-0813">Transport</keyword>
<name>A3ISC7_9CHRO</name>
<accession>A3ISC7</accession>
<gene>
    <name evidence="9" type="ORF">CY0110_08211</name>
</gene>
<dbReference type="RefSeq" id="WP_008276283.1">
    <property type="nucleotide sequence ID" value="NZ_AAXW01000022.1"/>
</dbReference>
<proteinExistence type="inferred from homology"/>
<organism evidence="9 10">
    <name type="scientific">Crocosphaera chwakensis CCY0110</name>
    <dbReference type="NCBI Taxonomy" id="391612"/>
    <lineage>
        <taxon>Bacteria</taxon>
        <taxon>Bacillati</taxon>
        <taxon>Cyanobacteriota</taxon>
        <taxon>Cyanophyceae</taxon>
        <taxon>Oscillatoriophycideae</taxon>
        <taxon>Chroococcales</taxon>
        <taxon>Aphanothecaceae</taxon>
        <taxon>Crocosphaera</taxon>
        <taxon>Crocosphaera chwakensis</taxon>
    </lineage>
</organism>
<feature type="transmembrane region" description="Helical" evidence="8">
    <location>
        <begin position="290"/>
        <end position="310"/>
    </location>
</feature>
<dbReference type="GO" id="GO:0033214">
    <property type="term" value="P:siderophore-iron import into cell"/>
    <property type="evidence" value="ECO:0007669"/>
    <property type="project" value="TreeGrafter"/>
</dbReference>
<dbReference type="GO" id="GO:0022857">
    <property type="term" value="F:transmembrane transporter activity"/>
    <property type="evidence" value="ECO:0007669"/>
    <property type="project" value="InterPro"/>
</dbReference>
<evidence type="ECO:0000313" key="10">
    <source>
        <dbReference type="Proteomes" id="UP000003781"/>
    </source>
</evidence>
<sequence length="345" mass="37075">MNTWLTFRSSKIPLSFRLDKRVPIVLGSLLIITLFVIIISLSQGETFIHPIEVSKIILGIKNNNVEDTFIIKTLRLPRILVAWLVGVGLAIAGTITQGITRNPLAAPSIIGVNAGAVFAAVTLLIFVPSFAMEILPIAAFLGGLIVSVLIYFVAWQNGSSPVRLILVGISFNLIITALINLMITFGEINSVSQALLWLIGSVYGRTWEHFMILFPWIIFSSVLAFLMASDLNTLQLGDDVAKGLGSTIEWQRGTLLLICVALAGASVATAGAVGFVGFMTPHLSRRLVGVSHQGLLPTAALMGGLMVMLADLLGRLLFAPIEIPCGVITAIIGAPYFIFLLISQR</sequence>
<evidence type="ECO:0000256" key="3">
    <source>
        <dbReference type="ARBA" id="ARBA00022448"/>
    </source>
</evidence>
<evidence type="ECO:0000256" key="5">
    <source>
        <dbReference type="ARBA" id="ARBA00022692"/>
    </source>
</evidence>
<keyword evidence="7 8" id="KW-0472">Membrane</keyword>